<dbReference type="Proteomes" id="UP000275137">
    <property type="component" value="Unassembled WGS sequence"/>
</dbReference>
<organism evidence="3 4">
    <name type="scientific">Pseudomethylobacillus aquaticus</name>
    <dbReference type="NCBI Taxonomy" id="2676064"/>
    <lineage>
        <taxon>Bacteria</taxon>
        <taxon>Pseudomonadati</taxon>
        <taxon>Pseudomonadota</taxon>
        <taxon>Betaproteobacteria</taxon>
        <taxon>Nitrosomonadales</taxon>
        <taxon>Methylophilaceae</taxon>
        <taxon>Pseudomethylobacillus</taxon>
    </lineage>
</organism>
<evidence type="ECO:0000313" key="3">
    <source>
        <dbReference type="EMBL" id="ROH87097.1"/>
    </source>
</evidence>
<dbReference type="InterPro" id="IPR050445">
    <property type="entry name" value="Bact_polysacc_biosynth/exp"/>
</dbReference>
<keyword evidence="2" id="KW-0472">Membrane</keyword>
<evidence type="ECO:0000313" key="4">
    <source>
        <dbReference type="Proteomes" id="UP000275137"/>
    </source>
</evidence>
<comment type="caution">
    <text evidence="3">The sequence shown here is derived from an EMBL/GenBank/DDBJ whole genome shotgun (WGS) entry which is preliminary data.</text>
</comment>
<feature type="coiled-coil region" evidence="1">
    <location>
        <begin position="215"/>
        <end position="299"/>
    </location>
</feature>
<dbReference type="PANTHER" id="PTHR32309">
    <property type="entry name" value="TYROSINE-PROTEIN KINASE"/>
    <property type="match status" value="1"/>
</dbReference>
<reference evidence="3 4" key="1">
    <citation type="submission" date="2018-10" db="EMBL/GenBank/DDBJ databases">
        <authorList>
            <person name="Chen W.-M."/>
        </authorList>
    </citation>
    <scope>NUCLEOTIDE SEQUENCE [LARGE SCALE GENOMIC DNA]</scope>
    <source>
        <strain evidence="3 4">H-5</strain>
    </source>
</reference>
<keyword evidence="2" id="KW-1133">Transmembrane helix</keyword>
<proteinExistence type="predicted"/>
<protein>
    <submittedName>
        <fullName evidence="3">Chain-length determining protein</fullName>
    </submittedName>
</protein>
<name>A0A3N0V2R0_9PROT</name>
<sequence>MKNLRKKPSLWLATFVAMASIAYWGVIASPRYVSESHVMMQSTSITGQQQSQVDLSGILGNGGPSGGIARPDQLLLKAYLTSVDMMQKLNSELNLRKHYSNTDIDIISRMWSEDLSNEWFYRYYLRRVEVTFDDASGILIVKTQGFTPEIAQAINSFMLLEGERYMNAVAQKIALDQVGFLQGQADRAAKRNLEARQSLVSYQNAKGLASPETTAENIASIISSLESKLAELRAKKKVMSSYINPNSPSIIEVDFNISALESQIEQEQRRLTSKSGKTLNKSVEEYQRLQLAAEFAQEMYKNTLATLERGKLQAASQLKKLTVIQTPTFPQYPLEPRRIFNSFVYLVFILLITGIFHLIAAIIRDHKD</sequence>
<dbReference type="GO" id="GO:0005886">
    <property type="term" value="C:plasma membrane"/>
    <property type="evidence" value="ECO:0007669"/>
    <property type="project" value="TreeGrafter"/>
</dbReference>
<dbReference type="RefSeq" id="WP_123236902.1">
    <property type="nucleotide sequence ID" value="NZ_RJVP01000002.1"/>
</dbReference>
<evidence type="ECO:0000256" key="1">
    <source>
        <dbReference type="SAM" id="Coils"/>
    </source>
</evidence>
<gene>
    <name evidence="3" type="ORF">ED236_05310</name>
</gene>
<dbReference type="PANTHER" id="PTHR32309:SF13">
    <property type="entry name" value="FERRIC ENTEROBACTIN TRANSPORT PROTEIN FEPE"/>
    <property type="match status" value="1"/>
</dbReference>
<accession>A0A3N0V2R0</accession>
<feature type="transmembrane region" description="Helical" evidence="2">
    <location>
        <begin position="343"/>
        <end position="363"/>
    </location>
</feature>
<keyword evidence="4" id="KW-1185">Reference proteome</keyword>
<keyword evidence="2" id="KW-0812">Transmembrane</keyword>
<keyword evidence="1" id="KW-0175">Coiled coil</keyword>
<evidence type="ECO:0000256" key="2">
    <source>
        <dbReference type="SAM" id="Phobius"/>
    </source>
</evidence>
<dbReference type="EMBL" id="RJVP01000002">
    <property type="protein sequence ID" value="ROH87097.1"/>
    <property type="molecule type" value="Genomic_DNA"/>
</dbReference>
<dbReference type="GO" id="GO:0004713">
    <property type="term" value="F:protein tyrosine kinase activity"/>
    <property type="evidence" value="ECO:0007669"/>
    <property type="project" value="TreeGrafter"/>
</dbReference>
<dbReference type="AlphaFoldDB" id="A0A3N0V2R0"/>